<proteinExistence type="predicted"/>
<dbReference type="Proteomes" id="UP000829398">
    <property type="component" value="Chromosome 5"/>
</dbReference>
<gene>
    <name evidence="1" type="ORF">KPL71_015315</name>
</gene>
<evidence type="ECO:0000313" key="1">
    <source>
        <dbReference type="EMBL" id="KAH9754076.1"/>
    </source>
</evidence>
<protein>
    <submittedName>
        <fullName evidence="1">Shikimate O-hydroxycinnamoyltransferase</fullName>
    </submittedName>
</protein>
<sequence>MPSISPLTWSDTMEIQIEKSTTVRPAQETPKHCLQSSVLDLLPRAAHIPGFYFFRQRQPNDSSNFFEAGLLKEALSEVLVPFYPMAGRLGRDQNGRIEIKCNGEGALFVEAKTSCVLEDLEDFESNLKIQKLVPTVDYNGDISSYPLLVAQVTYFKCGGVCLTVSMHHTLTDATSIFHFINTWAEMTRGVPISNPPSIDRTLLGIGVPTFPKFHHIEYDPPPSMNVPTQNVELEANPKPISSAILNLSVDQVNTLKAKSKQDHGTTNKFTRFEILAAHIWRCLCKARGLSNDQASKLHIPITGRSRLNPLLPFGYIGNVTFTGATIGLAGDIQSESLNYTTERIHKAIKRMDNEYLKSALAYLNQQPDLTVLKRGAHIFKCPNLNISYMFHMPIFDVNFGWGRPVFFRSLTPLDGTMHVFPSPSRDGSLYVVVNLESQHMQLFKKLFYEIFSQC</sequence>
<name>A0ACB8KIB3_CITSI</name>
<organism evidence="1 2">
    <name type="scientific">Citrus sinensis</name>
    <name type="common">Sweet orange</name>
    <name type="synonym">Citrus aurantium var. sinensis</name>
    <dbReference type="NCBI Taxonomy" id="2711"/>
    <lineage>
        <taxon>Eukaryota</taxon>
        <taxon>Viridiplantae</taxon>
        <taxon>Streptophyta</taxon>
        <taxon>Embryophyta</taxon>
        <taxon>Tracheophyta</taxon>
        <taxon>Spermatophyta</taxon>
        <taxon>Magnoliopsida</taxon>
        <taxon>eudicotyledons</taxon>
        <taxon>Gunneridae</taxon>
        <taxon>Pentapetalae</taxon>
        <taxon>rosids</taxon>
        <taxon>malvids</taxon>
        <taxon>Sapindales</taxon>
        <taxon>Rutaceae</taxon>
        <taxon>Aurantioideae</taxon>
        <taxon>Citrus</taxon>
    </lineage>
</organism>
<dbReference type="EMBL" id="CM039174">
    <property type="protein sequence ID" value="KAH9754076.1"/>
    <property type="molecule type" value="Genomic_DNA"/>
</dbReference>
<comment type="caution">
    <text evidence="1">The sequence shown here is derived from an EMBL/GenBank/DDBJ whole genome shotgun (WGS) entry which is preliminary data.</text>
</comment>
<keyword evidence="2" id="KW-1185">Reference proteome</keyword>
<reference evidence="2" key="1">
    <citation type="journal article" date="2023" name="Hortic. Res.">
        <title>A chromosome-level phased genome enabling allele-level studies in sweet orange: a case study on citrus Huanglongbing tolerance.</title>
        <authorList>
            <person name="Wu B."/>
            <person name="Yu Q."/>
            <person name="Deng Z."/>
            <person name="Duan Y."/>
            <person name="Luo F."/>
            <person name="Gmitter F. Jr."/>
        </authorList>
    </citation>
    <scope>NUCLEOTIDE SEQUENCE [LARGE SCALE GENOMIC DNA]</scope>
    <source>
        <strain evidence="2">cv. Valencia</strain>
    </source>
</reference>
<evidence type="ECO:0000313" key="2">
    <source>
        <dbReference type="Proteomes" id="UP000829398"/>
    </source>
</evidence>
<accession>A0ACB8KIB3</accession>